<comment type="similarity">
    <text evidence="3">Belongs to the multicopper oxidase family.</text>
</comment>
<protein>
    <recommendedName>
        <fullName evidence="6">Copper-containing nitrite reductase</fullName>
        <ecNumber evidence="5">1.7.2.1</ecNumber>
    </recommendedName>
</protein>
<dbReference type="eggNOG" id="COG2132">
    <property type="taxonomic scope" value="Bacteria"/>
</dbReference>
<dbReference type="SUPFAM" id="SSF49503">
    <property type="entry name" value="Cupredoxins"/>
    <property type="match status" value="3"/>
</dbReference>
<dbReference type="OrthoDB" id="345021at2"/>
<name>L7L8P6_9ACTN</name>
<dbReference type="Pfam" id="PF13473">
    <property type="entry name" value="Cupredoxin_1"/>
    <property type="match status" value="1"/>
</dbReference>
<reference evidence="16 17" key="1">
    <citation type="submission" date="2012-12" db="EMBL/GenBank/DDBJ databases">
        <title>Whole genome shotgun sequence of Gordonia hirsuta NBRC 16056.</title>
        <authorList>
            <person name="Isaki-Nakamura S."/>
            <person name="Hosoyama A."/>
            <person name="Tsuchikane K."/>
            <person name="Katsumata H."/>
            <person name="Baba S."/>
            <person name="Yamazaki S."/>
            <person name="Fujita N."/>
        </authorList>
    </citation>
    <scope>NUCLEOTIDE SEQUENCE [LARGE SCALE GENOMIC DNA]</scope>
    <source>
        <strain evidence="16 17">NBRC 16056</strain>
    </source>
</reference>
<evidence type="ECO:0000256" key="6">
    <source>
        <dbReference type="ARBA" id="ARBA00017290"/>
    </source>
</evidence>
<feature type="transmembrane region" description="Helical" evidence="13">
    <location>
        <begin position="101"/>
        <end position="122"/>
    </location>
</feature>
<dbReference type="InterPro" id="IPR028096">
    <property type="entry name" value="EfeO_Cupredoxin"/>
</dbReference>
<organism evidence="16 17">
    <name type="scientific">Gordonia hirsuta DSM 44140 = NBRC 16056</name>
    <dbReference type="NCBI Taxonomy" id="1121927"/>
    <lineage>
        <taxon>Bacteria</taxon>
        <taxon>Bacillati</taxon>
        <taxon>Actinomycetota</taxon>
        <taxon>Actinomycetes</taxon>
        <taxon>Mycobacteriales</taxon>
        <taxon>Gordoniaceae</taxon>
        <taxon>Gordonia</taxon>
    </lineage>
</organism>
<feature type="transmembrane region" description="Helical" evidence="13">
    <location>
        <begin position="347"/>
        <end position="367"/>
    </location>
</feature>
<comment type="caution">
    <text evidence="16">The sequence shown here is derived from an EMBL/GenBank/DDBJ whole genome shotgun (WGS) entry which is preliminary data.</text>
</comment>
<comment type="subunit">
    <text evidence="4">Homotrimer.</text>
</comment>
<feature type="domain" description="Plastocyanin-like" evidence="14">
    <location>
        <begin position="639"/>
        <end position="731"/>
    </location>
</feature>
<dbReference type="AlphaFoldDB" id="L7L8P6"/>
<gene>
    <name evidence="16" type="ORF">GOHSU_16_00730</name>
</gene>
<feature type="transmembrane region" description="Helical" evidence="13">
    <location>
        <begin position="270"/>
        <end position="293"/>
    </location>
</feature>
<comment type="cofactor">
    <cofactor evidence="2 12">
        <name>Cu(2+)</name>
        <dbReference type="ChEBI" id="CHEBI:29036"/>
    </cofactor>
</comment>
<dbReference type="GO" id="GO:0050421">
    <property type="term" value="F:nitrite reductase (NO-forming) activity"/>
    <property type="evidence" value="ECO:0007669"/>
    <property type="project" value="UniProtKB-EC"/>
</dbReference>
<dbReference type="InterPro" id="IPR045087">
    <property type="entry name" value="Cu-oxidase_fam"/>
</dbReference>
<feature type="binding site" description="type 1 copper site" evidence="12">
    <location>
        <position position="669"/>
    </location>
    <ligand>
        <name>Cu cation</name>
        <dbReference type="ChEBI" id="CHEBI:23378"/>
        <label>1</label>
    </ligand>
</feature>
<dbReference type="PANTHER" id="PTHR11709:SF394">
    <property type="entry name" value="FI03373P-RELATED"/>
    <property type="match status" value="1"/>
</dbReference>
<comment type="catalytic activity">
    <reaction evidence="11">
        <text>nitric oxide + Fe(III)-[cytochrome c] + H2O = Fe(II)-[cytochrome c] + nitrite + 2 H(+)</text>
        <dbReference type="Rhea" id="RHEA:15233"/>
        <dbReference type="Rhea" id="RHEA-COMP:10350"/>
        <dbReference type="Rhea" id="RHEA-COMP:14399"/>
        <dbReference type="ChEBI" id="CHEBI:15377"/>
        <dbReference type="ChEBI" id="CHEBI:15378"/>
        <dbReference type="ChEBI" id="CHEBI:16301"/>
        <dbReference type="ChEBI" id="CHEBI:16480"/>
        <dbReference type="ChEBI" id="CHEBI:29033"/>
        <dbReference type="ChEBI" id="CHEBI:29034"/>
        <dbReference type="EC" id="1.7.2.1"/>
    </reaction>
</comment>
<evidence type="ECO:0000256" key="7">
    <source>
        <dbReference type="ARBA" id="ARBA00022723"/>
    </source>
</evidence>
<feature type="transmembrane region" description="Helical" evidence="13">
    <location>
        <begin position="213"/>
        <end position="231"/>
    </location>
</feature>
<evidence type="ECO:0000256" key="2">
    <source>
        <dbReference type="ARBA" id="ARBA00001973"/>
    </source>
</evidence>
<evidence type="ECO:0000256" key="11">
    <source>
        <dbReference type="ARBA" id="ARBA00049340"/>
    </source>
</evidence>
<evidence type="ECO:0000256" key="13">
    <source>
        <dbReference type="SAM" id="Phobius"/>
    </source>
</evidence>
<keyword evidence="17" id="KW-1185">Reference proteome</keyword>
<accession>L7L8P6</accession>
<keyword evidence="8" id="KW-0677">Repeat</keyword>
<dbReference type="InterPro" id="IPR008972">
    <property type="entry name" value="Cupredoxin"/>
</dbReference>
<dbReference type="eggNOG" id="COG4454">
    <property type="taxonomic scope" value="Bacteria"/>
</dbReference>
<dbReference type="STRING" id="1121927.GOHSU_16_00730"/>
<feature type="binding site" description="type 1 copper site" evidence="12">
    <location>
        <position position="709"/>
    </location>
    <ligand>
        <name>Cu cation</name>
        <dbReference type="ChEBI" id="CHEBI:23378"/>
        <label>1</label>
    </ligand>
</feature>
<dbReference type="InterPro" id="IPR011707">
    <property type="entry name" value="Cu-oxidase-like_N"/>
</dbReference>
<feature type="transmembrane region" description="Helical" evidence="13">
    <location>
        <begin position="78"/>
        <end position="95"/>
    </location>
</feature>
<proteinExistence type="inferred from homology"/>
<dbReference type="Gene3D" id="2.60.40.420">
    <property type="entry name" value="Cupredoxins - blue copper proteins"/>
    <property type="match status" value="3"/>
</dbReference>
<keyword evidence="9" id="KW-0560">Oxidoreductase</keyword>
<feature type="binding site" description="type 1 copper site" evidence="12">
    <location>
        <position position="722"/>
    </location>
    <ligand>
        <name>Cu cation</name>
        <dbReference type="ChEBI" id="CHEBI:23378"/>
        <label>1</label>
    </ligand>
</feature>
<evidence type="ECO:0000256" key="1">
    <source>
        <dbReference type="ARBA" id="ARBA00001960"/>
    </source>
</evidence>
<dbReference type="PANTHER" id="PTHR11709">
    <property type="entry name" value="MULTI-COPPER OXIDASE"/>
    <property type="match status" value="1"/>
</dbReference>
<dbReference type="GO" id="GO:0005507">
    <property type="term" value="F:copper ion binding"/>
    <property type="evidence" value="ECO:0007669"/>
    <property type="project" value="InterPro"/>
</dbReference>
<evidence type="ECO:0000256" key="3">
    <source>
        <dbReference type="ARBA" id="ARBA00010609"/>
    </source>
</evidence>
<feature type="binding site" description="type 1 copper site" evidence="12">
    <location>
        <position position="862"/>
    </location>
    <ligand>
        <name>Cu cation</name>
        <dbReference type="ChEBI" id="CHEBI:23378"/>
        <label>1</label>
    </ligand>
</feature>
<keyword evidence="13" id="KW-0472">Membrane</keyword>
<evidence type="ECO:0000259" key="15">
    <source>
        <dbReference type="Pfam" id="PF13473"/>
    </source>
</evidence>
<dbReference type="EC" id="1.7.2.1" evidence="5"/>
<dbReference type="CDD" id="cd11020">
    <property type="entry name" value="CuRO_1_CuNIR"/>
    <property type="match status" value="1"/>
</dbReference>
<keyword evidence="10 12" id="KW-0186">Copper</keyword>
<keyword evidence="7 12" id="KW-0479">Metal-binding</keyword>
<feature type="binding site" description="type 1 copper site" evidence="12">
    <location>
        <position position="717"/>
    </location>
    <ligand>
        <name>Cu cation</name>
        <dbReference type="ChEBI" id="CHEBI:23378"/>
        <label>1</label>
    </ligand>
</feature>
<evidence type="ECO:0000313" key="16">
    <source>
        <dbReference type="EMBL" id="GAC57116.1"/>
    </source>
</evidence>
<dbReference type="PRINTS" id="PR00695">
    <property type="entry name" value="CUNO2RDTASE"/>
</dbReference>
<evidence type="ECO:0000256" key="12">
    <source>
        <dbReference type="PIRSR" id="PIRSR601287-1"/>
    </source>
</evidence>
<feature type="transmembrane region" description="Helical" evidence="13">
    <location>
        <begin position="373"/>
        <end position="394"/>
    </location>
</feature>
<dbReference type="Proteomes" id="UP000053405">
    <property type="component" value="Unassembled WGS sequence"/>
</dbReference>
<feature type="transmembrane region" description="Helical" evidence="13">
    <location>
        <begin position="182"/>
        <end position="201"/>
    </location>
</feature>
<dbReference type="EMBL" id="BANT01000016">
    <property type="protein sequence ID" value="GAC57116.1"/>
    <property type="molecule type" value="Genomic_DNA"/>
</dbReference>
<keyword evidence="13" id="KW-0812">Transmembrane</keyword>
<feature type="transmembrane region" description="Helical" evidence="13">
    <location>
        <begin position="313"/>
        <end position="335"/>
    </location>
</feature>
<feature type="transmembrane region" description="Helical" evidence="13">
    <location>
        <begin position="424"/>
        <end position="446"/>
    </location>
</feature>
<dbReference type="InterPro" id="IPR001287">
    <property type="entry name" value="NO2-reductase_Cu"/>
</dbReference>
<comment type="cofactor">
    <cofactor evidence="1 12">
        <name>Cu(+)</name>
        <dbReference type="ChEBI" id="CHEBI:49552"/>
    </cofactor>
</comment>
<evidence type="ECO:0000256" key="8">
    <source>
        <dbReference type="ARBA" id="ARBA00022737"/>
    </source>
</evidence>
<evidence type="ECO:0000256" key="10">
    <source>
        <dbReference type="ARBA" id="ARBA00023008"/>
    </source>
</evidence>
<sequence>MNLRTWNLRVGVVVLAWMLALLGVAAASGSITQSSWLMIHLLGLGAASNAILIWSWYFTEAVLRLGHADHRWVHAGRLALFNAGALAVVVGYGSHGPGSGAAWWTVLAGAVAAFAAVIWHVADLLYRLRTALPARFGPIVRYYAAAGGFLLVGIGFGAAMARGDLPGDWSARLAVAHSSLNLLGWIGLTVLGTLVTLWPTILRTRMAPTVERAAHRGLPMLAAALAVIVAASLAGWLYLAAAGLLAYAGVVVSVVAAHADEVRRKPPSDFAALSVLAGVTWLLGSLIAAAIAYATAGDWYVAHDRLIALTPAFLGGFLAQVLLGALSYLVPVVLGNKPSSTARAMDVLNTAGAARIGAANTALLLWVLPGTGLPHTIAAVAALVALASFVPLVIRVAILSRRAEPAATERTRERRFRPAPERSVLVGAAAAGAAVVLLLSVTGVAISPSSVGLPGHGDDGAPAGVHPTGQTTTVDLRVEGMRFVPGTVEVPRGNRLVINLDNTGDTAHDLVLPDGRRTPRLAPGKRATLDAGVIGQSLQGWCSLPGHRQMGMVLDVVVDGGPVDETGTEHHAGGSGETPTVDLEADPGADFVARDPRLPTAPAARTHTLTLTVRDVQAEVAPGVRQTLWTYGITGPDGTYRGEMPGPTLRGRVGDVFDITLVNDGTIGHSIDFHSGALAPDKPMRTIEPGESLQYRFTAVRSGIWLYHCSTMPMSLHMANGMFGAVIIDPPGLAPVDREFVIVQSEAYLGEQDGIADAVKVSEKRPDLVLFNGYANQYDHRPLTAKVGERVRIWVLAAGPNDGTAFHVVGGQFDTVWKEGAYLLRPGNDQQGGSQTLDLAPSQGGFVETTFDEAGNYPFVTHSMADAERGAHGIIAVR</sequence>
<feature type="binding site" description="type 1 copper site" evidence="12">
    <location>
        <position position="708"/>
    </location>
    <ligand>
        <name>Cu cation</name>
        <dbReference type="ChEBI" id="CHEBI:23378"/>
        <label>1</label>
    </ligand>
</feature>
<dbReference type="RefSeq" id="WP_005938634.1">
    <property type="nucleotide sequence ID" value="NZ_ATVK01000047.1"/>
</dbReference>
<dbReference type="CDD" id="cd04208">
    <property type="entry name" value="CuRO_2_CuNIR"/>
    <property type="match status" value="1"/>
</dbReference>
<feature type="transmembrane region" description="Helical" evidence="13">
    <location>
        <begin position="237"/>
        <end position="258"/>
    </location>
</feature>
<evidence type="ECO:0000256" key="9">
    <source>
        <dbReference type="ARBA" id="ARBA00023002"/>
    </source>
</evidence>
<feature type="domain" description="EfeO-type cupredoxin-like" evidence="15">
    <location>
        <begin position="469"/>
        <end position="530"/>
    </location>
</feature>
<keyword evidence="13" id="KW-1133">Transmembrane helix</keyword>
<evidence type="ECO:0000256" key="4">
    <source>
        <dbReference type="ARBA" id="ARBA00011233"/>
    </source>
</evidence>
<feature type="binding site" description="type 1 copper site" evidence="12">
    <location>
        <position position="674"/>
    </location>
    <ligand>
        <name>Cu cation</name>
        <dbReference type="ChEBI" id="CHEBI:23378"/>
        <label>1</label>
    </ligand>
</feature>
<feature type="transmembrane region" description="Helical" evidence="13">
    <location>
        <begin position="142"/>
        <end position="162"/>
    </location>
</feature>
<dbReference type="Pfam" id="PF07732">
    <property type="entry name" value="Cu-oxidase_3"/>
    <property type="match status" value="1"/>
</dbReference>
<feature type="transmembrane region" description="Helical" evidence="13">
    <location>
        <begin position="37"/>
        <end position="57"/>
    </location>
</feature>
<evidence type="ECO:0000313" key="17">
    <source>
        <dbReference type="Proteomes" id="UP000053405"/>
    </source>
</evidence>
<evidence type="ECO:0000259" key="14">
    <source>
        <dbReference type="Pfam" id="PF07732"/>
    </source>
</evidence>
<evidence type="ECO:0000256" key="5">
    <source>
        <dbReference type="ARBA" id="ARBA00011882"/>
    </source>
</evidence>